<evidence type="ECO:0000256" key="2">
    <source>
        <dbReference type="ARBA" id="ARBA00023315"/>
    </source>
</evidence>
<dbReference type="GO" id="GO:0016747">
    <property type="term" value="F:acyltransferase activity, transferring groups other than amino-acyl groups"/>
    <property type="evidence" value="ECO:0007669"/>
    <property type="project" value="InterPro"/>
</dbReference>
<organism evidence="4 5">
    <name type="scientific">Novosphingobium sediminicola</name>
    <dbReference type="NCBI Taxonomy" id="563162"/>
    <lineage>
        <taxon>Bacteria</taxon>
        <taxon>Pseudomonadati</taxon>
        <taxon>Pseudomonadota</taxon>
        <taxon>Alphaproteobacteria</taxon>
        <taxon>Sphingomonadales</taxon>
        <taxon>Sphingomonadaceae</taxon>
        <taxon>Novosphingobium</taxon>
    </lineage>
</organism>
<protein>
    <submittedName>
        <fullName evidence="4">Acetyltransferase</fullName>
    </submittedName>
</protein>
<keyword evidence="2" id="KW-0012">Acyltransferase</keyword>
<keyword evidence="1 4" id="KW-0808">Transferase</keyword>
<reference evidence="4 5" key="1">
    <citation type="submission" date="2020-08" db="EMBL/GenBank/DDBJ databases">
        <title>Genomic Encyclopedia of Type Strains, Phase IV (KMG-IV): sequencing the most valuable type-strain genomes for metagenomic binning, comparative biology and taxonomic classification.</title>
        <authorList>
            <person name="Goeker M."/>
        </authorList>
    </citation>
    <scope>NUCLEOTIDE SEQUENCE [LARGE SCALE GENOMIC DNA]</scope>
    <source>
        <strain evidence="4 5">DSM 27057</strain>
    </source>
</reference>
<dbReference type="PANTHER" id="PTHR43877">
    <property type="entry name" value="AMINOALKYLPHOSPHONATE N-ACETYLTRANSFERASE-RELATED-RELATED"/>
    <property type="match status" value="1"/>
</dbReference>
<dbReference type="EMBL" id="JACIDX010000007">
    <property type="protein sequence ID" value="MBB3955076.1"/>
    <property type="molecule type" value="Genomic_DNA"/>
</dbReference>
<dbReference type="PROSITE" id="PS51186">
    <property type="entry name" value="GNAT"/>
    <property type="match status" value="1"/>
</dbReference>
<dbReference type="SUPFAM" id="SSF55729">
    <property type="entry name" value="Acyl-CoA N-acyltransferases (Nat)"/>
    <property type="match status" value="1"/>
</dbReference>
<evidence type="ECO:0000313" key="5">
    <source>
        <dbReference type="Proteomes" id="UP000548867"/>
    </source>
</evidence>
<evidence type="ECO:0000259" key="3">
    <source>
        <dbReference type="PROSITE" id="PS51186"/>
    </source>
</evidence>
<keyword evidence="5" id="KW-1185">Reference proteome</keyword>
<dbReference type="Proteomes" id="UP000548867">
    <property type="component" value="Unassembled WGS sequence"/>
</dbReference>
<name>A0A7W6G696_9SPHN</name>
<dbReference type="InterPro" id="IPR016181">
    <property type="entry name" value="Acyl_CoA_acyltransferase"/>
</dbReference>
<dbReference type="InterPro" id="IPR050832">
    <property type="entry name" value="Bact_Acetyltransf"/>
</dbReference>
<comment type="caution">
    <text evidence="4">The sequence shown here is derived from an EMBL/GenBank/DDBJ whole genome shotgun (WGS) entry which is preliminary data.</text>
</comment>
<sequence length="178" mass="19373">MTTPTVTSQAATSQQLTTRDGVVLNVRPATEADEAALSAFFDAVSEDDRRFRFFAAGEHVSHDQLDPLIHADHFRSESYIAFDHATGGLVGSGLLACDGKMDTGEVAVSVHADYRGRGVGWALLDLLAKEAERRGVRRVISIESRDNHAAIEVERDKGFTPEAFDGDPTLVVLSKTFR</sequence>
<evidence type="ECO:0000256" key="1">
    <source>
        <dbReference type="ARBA" id="ARBA00022679"/>
    </source>
</evidence>
<gene>
    <name evidence="4" type="ORF">GGR38_002028</name>
</gene>
<dbReference type="AlphaFoldDB" id="A0A7W6G696"/>
<dbReference type="RefSeq" id="WP_183625102.1">
    <property type="nucleotide sequence ID" value="NZ_JACIDX010000007.1"/>
</dbReference>
<accession>A0A7W6G696</accession>
<feature type="domain" description="N-acetyltransferase" evidence="3">
    <location>
        <begin position="24"/>
        <end position="178"/>
    </location>
</feature>
<evidence type="ECO:0000313" key="4">
    <source>
        <dbReference type="EMBL" id="MBB3955076.1"/>
    </source>
</evidence>
<dbReference type="Pfam" id="PF00583">
    <property type="entry name" value="Acetyltransf_1"/>
    <property type="match status" value="1"/>
</dbReference>
<dbReference type="Gene3D" id="3.40.630.30">
    <property type="match status" value="1"/>
</dbReference>
<dbReference type="InterPro" id="IPR000182">
    <property type="entry name" value="GNAT_dom"/>
</dbReference>
<proteinExistence type="predicted"/>
<dbReference type="CDD" id="cd04301">
    <property type="entry name" value="NAT_SF"/>
    <property type="match status" value="1"/>
</dbReference>